<keyword evidence="2" id="KW-1185">Reference proteome</keyword>
<protein>
    <submittedName>
        <fullName evidence="1">Uncharacterized protein</fullName>
    </submittedName>
</protein>
<sequence length="134" mass="14286">MTPAAQLSLGSGGDGQSGRSFFDLFTVAIWPSSTSNISLSCPEAMRGAAFSWFLLPATLLFVSLSRGQNLENGVICRPTLCDLSGVGGECEPGCYCDRSPWDGVTGICMSATDYPAMRPEALLAMYGLHPLRRQ</sequence>
<organism evidence="1 2">
    <name type="scientific">Amblyomma americanum</name>
    <name type="common">Lone star tick</name>
    <dbReference type="NCBI Taxonomy" id="6943"/>
    <lineage>
        <taxon>Eukaryota</taxon>
        <taxon>Metazoa</taxon>
        <taxon>Ecdysozoa</taxon>
        <taxon>Arthropoda</taxon>
        <taxon>Chelicerata</taxon>
        <taxon>Arachnida</taxon>
        <taxon>Acari</taxon>
        <taxon>Parasitiformes</taxon>
        <taxon>Ixodida</taxon>
        <taxon>Ixodoidea</taxon>
        <taxon>Ixodidae</taxon>
        <taxon>Amblyomminae</taxon>
        <taxon>Amblyomma</taxon>
    </lineage>
</organism>
<accession>A0AAQ4DXD2</accession>
<evidence type="ECO:0000313" key="1">
    <source>
        <dbReference type="EMBL" id="KAK8767122.1"/>
    </source>
</evidence>
<evidence type="ECO:0000313" key="2">
    <source>
        <dbReference type="Proteomes" id="UP001321473"/>
    </source>
</evidence>
<name>A0AAQ4DXD2_AMBAM</name>
<dbReference type="EMBL" id="JARKHS020025731">
    <property type="protein sequence ID" value="KAK8767122.1"/>
    <property type="molecule type" value="Genomic_DNA"/>
</dbReference>
<comment type="caution">
    <text evidence="1">The sequence shown here is derived from an EMBL/GenBank/DDBJ whole genome shotgun (WGS) entry which is preliminary data.</text>
</comment>
<gene>
    <name evidence="1" type="ORF">V5799_006096</name>
</gene>
<dbReference type="Proteomes" id="UP001321473">
    <property type="component" value="Unassembled WGS sequence"/>
</dbReference>
<dbReference type="AlphaFoldDB" id="A0AAQ4DXD2"/>
<proteinExistence type="predicted"/>
<reference evidence="1 2" key="1">
    <citation type="journal article" date="2023" name="Arcadia Sci">
        <title>De novo assembly of a long-read Amblyomma americanum tick genome.</title>
        <authorList>
            <person name="Chou S."/>
            <person name="Poskanzer K.E."/>
            <person name="Rollins M."/>
            <person name="Thuy-Boun P.S."/>
        </authorList>
    </citation>
    <scope>NUCLEOTIDE SEQUENCE [LARGE SCALE GENOMIC DNA]</scope>
    <source>
        <strain evidence="1">F_SG_1</strain>
        <tissue evidence="1">Salivary glands</tissue>
    </source>
</reference>